<dbReference type="PANTHER" id="PTHR30294">
    <property type="entry name" value="MEMBRANE COMPONENT OF ABC TRANSPORTER YHHJ-RELATED"/>
    <property type="match status" value="1"/>
</dbReference>
<feature type="transmembrane region" description="Helical" evidence="6">
    <location>
        <begin position="322"/>
        <end position="350"/>
    </location>
</feature>
<gene>
    <name evidence="8" type="ORF">Ocin01_16098</name>
</gene>
<evidence type="ECO:0000259" key="7">
    <source>
        <dbReference type="Pfam" id="PF12698"/>
    </source>
</evidence>
<evidence type="ECO:0000256" key="1">
    <source>
        <dbReference type="ARBA" id="ARBA00004651"/>
    </source>
</evidence>
<protein>
    <submittedName>
        <fullName evidence="8">ABC transporter G family member 20</fullName>
    </submittedName>
</protein>
<dbReference type="Proteomes" id="UP000094527">
    <property type="component" value="Unassembled WGS sequence"/>
</dbReference>
<dbReference type="GO" id="GO:0005886">
    <property type="term" value="C:plasma membrane"/>
    <property type="evidence" value="ECO:0007669"/>
    <property type="project" value="UniProtKB-SubCell"/>
</dbReference>
<evidence type="ECO:0000256" key="4">
    <source>
        <dbReference type="ARBA" id="ARBA00022989"/>
    </source>
</evidence>
<dbReference type="GO" id="GO:0140359">
    <property type="term" value="F:ABC-type transporter activity"/>
    <property type="evidence" value="ECO:0007669"/>
    <property type="project" value="InterPro"/>
</dbReference>
<dbReference type="InterPro" id="IPR013525">
    <property type="entry name" value="ABC2_TM"/>
</dbReference>
<keyword evidence="9" id="KW-1185">Reference proteome</keyword>
<name>A0A1D2MCH3_ORCCI</name>
<sequence>MRNGRMLAEDTPSNLLSTFNCTLLEDVTLKLCRADESSNKNVTDIISACNQKVKNFKFKSSWKETIESTVAKHQGIPVGLFKRSTEFDNTNTGDVEITRKMSNISKTSRLNDIYHNLRKVQGITMVQALNVLRQKIFLAFFLLLPTIQGSCMFNTMGWKPREMNIGVVNEEVLNWTSLCSAEHFLKDSCDLTFLSCKYLQEIEIPMNSVKQARIKVYDGDLKEYVASLFMLQDFLESYGAFLERLAESCQMNGIIAKIPIEFKTPVYGSLDDSYTEFMVPGIIFCFSFMLTSSITAILYITDRENGTLLRGQVAGLKTMHILLGYITTQGLLGILQIVLWSMTCYIWLGYSVRGPIWLYFLICLLVCICAIAFGLLLGIVCSDSVQAMVIQIFLGLFIFLYGGFIFAGATWPLEAFPTFARYIGYFVPITLPTLSIRSVVVRGLTLTHPLVWPGVVSIITWILVLVLCLTVIIPN</sequence>
<comment type="caution">
    <text evidence="8">The sequence shown here is derived from an EMBL/GenBank/DDBJ whole genome shotgun (WGS) entry which is preliminary data.</text>
</comment>
<feature type="transmembrane region" description="Helical" evidence="6">
    <location>
        <begin position="392"/>
        <end position="413"/>
    </location>
</feature>
<organism evidence="8 9">
    <name type="scientific">Orchesella cincta</name>
    <name type="common">Springtail</name>
    <name type="synonym">Podura cincta</name>
    <dbReference type="NCBI Taxonomy" id="48709"/>
    <lineage>
        <taxon>Eukaryota</taxon>
        <taxon>Metazoa</taxon>
        <taxon>Ecdysozoa</taxon>
        <taxon>Arthropoda</taxon>
        <taxon>Hexapoda</taxon>
        <taxon>Collembola</taxon>
        <taxon>Entomobryomorpha</taxon>
        <taxon>Entomobryoidea</taxon>
        <taxon>Orchesellidae</taxon>
        <taxon>Orchesellinae</taxon>
        <taxon>Orchesella</taxon>
    </lineage>
</organism>
<dbReference type="Pfam" id="PF12698">
    <property type="entry name" value="ABC2_membrane_3"/>
    <property type="match status" value="1"/>
</dbReference>
<evidence type="ECO:0000256" key="3">
    <source>
        <dbReference type="ARBA" id="ARBA00022692"/>
    </source>
</evidence>
<keyword evidence="3 6" id="KW-0812">Transmembrane</keyword>
<evidence type="ECO:0000256" key="6">
    <source>
        <dbReference type="SAM" id="Phobius"/>
    </source>
</evidence>
<evidence type="ECO:0000313" key="9">
    <source>
        <dbReference type="Proteomes" id="UP000094527"/>
    </source>
</evidence>
<comment type="subcellular location">
    <subcellularLocation>
        <location evidence="1">Cell membrane</location>
        <topology evidence="1">Multi-pass membrane protein</topology>
    </subcellularLocation>
</comment>
<dbReference type="EMBL" id="LJIJ01001896">
    <property type="protein sequence ID" value="ODM90584.1"/>
    <property type="molecule type" value="Genomic_DNA"/>
</dbReference>
<keyword evidence="2" id="KW-1003">Cell membrane</keyword>
<feature type="transmembrane region" description="Helical" evidence="6">
    <location>
        <begin position="356"/>
        <end position="380"/>
    </location>
</feature>
<feature type="transmembrane region" description="Helical" evidence="6">
    <location>
        <begin position="277"/>
        <end position="301"/>
    </location>
</feature>
<evidence type="ECO:0000256" key="2">
    <source>
        <dbReference type="ARBA" id="ARBA00022475"/>
    </source>
</evidence>
<dbReference type="InterPro" id="IPR051449">
    <property type="entry name" value="ABC-2_transporter_component"/>
</dbReference>
<evidence type="ECO:0000313" key="8">
    <source>
        <dbReference type="EMBL" id="ODM90584.1"/>
    </source>
</evidence>
<dbReference type="STRING" id="48709.A0A1D2MCH3"/>
<feature type="transmembrane region" description="Helical" evidence="6">
    <location>
        <begin position="136"/>
        <end position="156"/>
    </location>
</feature>
<proteinExistence type="predicted"/>
<keyword evidence="5 6" id="KW-0472">Membrane</keyword>
<feature type="transmembrane region" description="Helical" evidence="6">
    <location>
        <begin position="419"/>
        <end position="440"/>
    </location>
</feature>
<feature type="transmembrane region" description="Helical" evidence="6">
    <location>
        <begin position="452"/>
        <end position="473"/>
    </location>
</feature>
<keyword evidence="4 6" id="KW-1133">Transmembrane helix</keyword>
<feature type="domain" description="ABC-2 type transporter transmembrane" evidence="7">
    <location>
        <begin position="137"/>
        <end position="465"/>
    </location>
</feature>
<dbReference type="PANTHER" id="PTHR30294:SF38">
    <property type="entry name" value="TRANSPORT PERMEASE PROTEIN"/>
    <property type="match status" value="1"/>
</dbReference>
<dbReference type="AlphaFoldDB" id="A0A1D2MCH3"/>
<reference evidence="8 9" key="1">
    <citation type="journal article" date="2016" name="Genome Biol. Evol.">
        <title>Gene Family Evolution Reflects Adaptation to Soil Environmental Stressors in the Genome of the Collembolan Orchesella cincta.</title>
        <authorList>
            <person name="Faddeeva-Vakhrusheva A."/>
            <person name="Derks M.F."/>
            <person name="Anvar S.Y."/>
            <person name="Agamennone V."/>
            <person name="Suring W."/>
            <person name="Smit S."/>
            <person name="van Straalen N.M."/>
            <person name="Roelofs D."/>
        </authorList>
    </citation>
    <scope>NUCLEOTIDE SEQUENCE [LARGE SCALE GENOMIC DNA]</scope>
    <source>
        <tissue evidence="8">Mixed pool</tissue>
    </source>
</reference>
<evidence type="ECO:0000256" key="5">
    <source>
        <dbReference type="ARBA" id="ARBA00023136"/>
    </source>
</evidence>
<accession>A0A1D2MCH3</accession>